<dbReference type="SUPFAM" id="SSF81995">
    <property type="entry name" value="beta-sandwich domain of Sec23/24"/>
    <property type="match status" value="1"/>
</dbReference>
<evidence type="ECO:0000259" key="4">
    <source>
        <dbReference type="Pfam" id="PF00626"/>
    </source>
</evidence>
<dbReference type="EMBL" id="JAPDFW010000103">
    <property type="protein sequence ID" value="KAJ5069526.1"/>
    <property type="molecule type" value="Genomic_DNA"/>
</dbReference>
<evidence type="ECO:0000259" key="7">
    <source>
        <dbReference type="Pfam" id="PF04815"/>
    </source>
</evidence>
<dbReference type="Gene3D" id="1.20.120.730">
    <property type="entry name" value="Sec23/Sec24 helical domain"/>
    <property type="match status" value="1"/>
</dbReference>
<dbReference type="Pfam" id="PF00626">
    <property type="entry name" value="Gelsolin"/>
    <property type="match status" value="1"/>
</dbReference>
<keyword evidence="2" id="KW-0813">Transport</keyword>
<comment type="similarity">
    <text evidence="1">Belongs to the SEC23/SEC24 family. SEC24 subfamily.</text>
</comment>
<dbReference type="SUPFAM" id="SSF82754">
    <property type="entry name" value="C-terminal, gelsolin-like domain of Sec23/24"/>
    <property type="match status" value="1"/>
</dbReference>
<sequence length="779" mass="89568">MNQQNSIFPNQNILNETNLQFVGTQPKPQNQEIKQFQFSTENKNIEIKDCSEEYISLTTNLVPQSQSTIEQSKIPFGLTVTPFAEKKENNLLPPVPTVQFLNFSVPRCKSCHGYINPYVKFTNNGNNWICNICNVINITPKQYYSPLDKGGLRADIDKREELVNPVVEFSVGKEYCSHIPLPPGYFFVINVSKFSIASGFLQTAVQSIKYVLENELLHGSKTKRVGIMTFNSSLHFYNLNPKLSEPQMVVLPDIDDIFPPSLNDFFVPLVDSYSLFINLLDRLPTIFKDSSDSESALSSALQTAFKLMSSYGGKMIVFQHGLPTLTSHKLANRAAQKIMNLELLLKPADETAFYQNFAISCVRQQISIYLFLFSNGYSDVSTLKIITDNTAGKLYYYNNYHDQNILQKNQFYHQLKNILTIYTSWEAVLRTRFSTGLSISKFYGNFYLTSTDLLQLPNLTQQDTFAFDLKLDASLFRSKIIYLQSAILYSNSNRQRTIRVINSRKNFAQSIQELFDSVNIDTLMNILLKRSIYLVPRVEIKKIKDVLINSCAQIIKSWKLLSNPNFQINPTNTPVQSSEISLPNSLQLFPLLIFGVYKSGILNWGSVINPDEMAFQLHLMNNASNTQVSAYIYPHLYPIHNLPSNCGILKEGIIEFPQRISLSFQNFSTNGIYLLTNGVFIYIWIGNNANEQEINELFSKEENSRNQNEIYLKKLENDYNKRIWTLIVELERIFENHLPIKIITENNSIELQRYLIEDKSHDLLSYSEFYHHLIHQSNF</sequence>
<feature type="domain" description="Gelsolin-like" evidence="4">
    <location>
        <begin position="657"/>
        <end position="695"/>
    </location>
</feature>
<evidence type="ECO:0000256" key="3">
    <source>
        <dbReference type="ARBA" id="ARBA00022927"/>
    </source>
</evidence>
<evidence type="ECO:0000313" key="9">
    <source>
        <dbReference type="EMBL" id="KAJ5069526.1"/>
    </source>
</evidence>
<dbReference type="GO" id="GO:0006886">
    <property type="term" value="P:intracellular protein transport"/>
    <property type="evidence" value="ECO:0007669"/>
    <property type="project" value="InterPro"/>
</dbReference>
<dbReference type="Proteomes" id="UP001149090">
    <property type="component" value="Unassembled WGS sequence"/>
</dbReference>
<dbReference type="Gene3D" id="3.40.50.410">
    <property type="entry name" value="von Willebrand factor, type A domain"/>
    <property type="match status" value="1"/>
</dbReference>
<dbReference type="InterPro" id="IPR006895">
    <property type="entry name" value="Znf_Sec23_Sec24"/>
</dbReference>
<dbReference type="InterPro" id="IPR012990">
    <property type="entry name" value="Beta-sandwich_Sec23_24"/>
</dbReference>
<dbReference type="GO" id="GO:0070971">
    <property type="term" value="C:endoplasmic reticulum exit site"/>
    <property type="evidence" value="ECO:0007669"/>
    <property type="project" value="TreeGrafter"/>
</dbReference>
<evidence type="ECO:0000313" key="10">
    <source>
        <dbReference type="Proteomes" id="UP001149090"/>
    </source>
</evidence>
<dbReference type="Pfam" id="PF04810">
    <property type="entry name" value="zf-Sec23_Sec24"/>
    <property type="match status" value="1"/>
</dbReference>
<evidence type="ECO:0000259" key="5">
    <source>
        <dbReference type="Pfam" id="PF04810"/>
    </source>
</evidence>
<comment type="caution">
    <text evidence="9">The sequence shown here is derived from an EMBL/GenBank/DDBJ whole genome shotgun (WGS) entry which is preliminary data.</text>
</comment>
<dbReference type="SUPFAM" id="SSF81811">
    <property type="entry name" value="Helical domain of Sec23/24"/>
    <property type="match status" value="1"/>
</dbReference>
<accession>A0A9Q0LB99</accession>
<evidence type="ECO:0000256" key="2">
    <source>
        <dbReference type="ARBA" id="ARBA00022448"/>
    </source>
</evidence>
<dbReference type="InterPro" id="IPR036174">
    <property type="entry name" value="Znf_Sec23_Sec24_sf"/>
</dbReference>
<name>A0A9Q0LB99_ANAIG</name>
<keyword evidence="10" id="KW-1185">Reference proteome</keyword>
<dbReference type="GO" id="GO:0008270">
    <property type="term" value="F:zinc ion binding"/>
    <property type="evidence" value="ECO:0007669"/>
    <property type="project" value="InterPro"/>
</dbReference>
<proteinExistence type="inferred from homology"/>
<dbReference type="Pfam" id="PF04811">
    <property type="entry name" value="Sec23_trunk"/>
    <property type="match status" value="1"/>
</dbReference>
<keyword evidence="3" id="KW-0653">Protein transport</keyword>
<dbReference type="AlphaFoldDB" id="A0A9Q0LB99"/>
<evidence type="ECO:0000256" key="1">
    <source>
        <dbReference type="ARBA" id="ARBA00008334"/>
    </source>
</evidence>
<evidence type="ECO:0000259" key="8">
    <source>
        <dbReference type="Pfam" id="PF08033"/>
    </source>
</evidence>
<dbReference type="Gene3D" id="3.40.20.10">
    <property type="entry name" value="Severin"/>
    <property type="match status" value="1"/>
</dbReference>
<dbReference type="Gene3D" id="2.60.40.1670">
    <property type="entry name" value="beta-sandwich domain of Sec23/24"/>
    <property type="match status" value="1"/>
</dbReference>
<dbReference type="PANTHER" id="PTHR13803">
    <property type="entry name" value="SEC24-RELATED PROTEIN"/>
    <property type="match status" value="1"/>
</dbReference>
<dbReference type="OrthoDB" id="49016at2759"/>
<evidence type="ECO:0000259" key="6">
    <source>
        <dbReference type="Pfam" id="PF04811"/>
    </source>
</evidence>
<dbReference type="OMA" id="AVECSKQ"/>
<gene>
    <name evidence="9" type="ORF">M0811_02096</name>
</gene>
<dbReference type="InterPro" id="IPR036465">
    <property type="entry name" value="vWFA_dom_sf"/>
</dbReference>
<dbReference type="GO" id="GO:0000149">
    <property type="term" value="F:SNARE binding"/>
    <property type="evidence" value="ECO:0007669"/>
    <property type="project" value="TreeGrafter"/>
</dbReference>
<organism evidence="9 10">
    <name type="scientific">Anaeramoeba ignava</name>
    <name type="common">Anaerobic marine amoeba</name>
    <dbReference type="NCBI Taxonomy" id="1746090"/>
    <lineage>
        <taxon>Eukaryota</taxon>
        <taxon>Metamonada</taxon>
        <taxon>Anaeramoebidae</taxon>
        <taxon>Anaeramoeba</taxon>
    </lineage>
</organism>
<dbReference type="InterPro" id="IPR007123">
    <property type="entry name" value="Gelsolin-like_dom"/>
</dbReference>
<dbReference type="SUPFAM" id="SSF53300">
    <property type="entry name" value="vWA-like"/>
    <property type="match status" value="1"/>
</dbReference>
<dbReference type="Pfam" id="PF04815">
    <property type="entry name" value="Sec23_helical"/>
    <property type="match status" value="1"/>
</dbReference>
<dbReference type="InterPro" id="IPR006900">
    <property type="entry name" value="Sec23/24_helical_dom"/>
</dbReference>
<dbReference type="InterPro" id="IPR036180">
    <property type="entry name" value="Gelsolin-like_dom_sf"/>
</dbReference>
<feature type="domain" description="Sec23/Sec24 trunk" evidence="6">
    <location>
        <begin position="180"/>
        <end position="418"/>
    </location>
</feature>
<dbReference type="InterPro" id="IPR029006">
    <property type="entry name" value="ADF-H/Gelsolin-like_dom_sf"/>
</dbReference>
<dbReference type="InterPro" id="IPR006896">
    <property type="entry name" value="Sec23/24_trunk_dom"/>
</dbReference>
<dbReference type="InterPro" id="IPR050550">
    <property type="entry name" value="SEC23_SEC24_subfamily"/>
</dbReference>
<dbReference type="InterPro" id="IPR036175">
    <property type="entry name" value="Sec23/24_helical_dom_sf"/>
</dbReference>
<feature type="domain" description="Sec23/Sec24 beta-sandwich" evidence="8">
    <location>
        <begin position="425"/>
        <end position="506"/>
    </location>
</feature>
<dbReference type="SUPFAM" id="SSF82919">
    <property type="entry name" value="Zn-finger domain of Sec23/24"/>
    <property type="match status" value="1"/>
</dbReference>
<dbReference type="Gene3D" id="2.30.30.380">
    <property type="entry name" value="Zn-finger domain of Sec23/24"/>
    <property type="match status" value="1"/>
</dbReference>
<feature type="domain" description="Sec23/Sec24 helical" evidence="7">
    <location>
        <begin position="520"/>
        <end position="626"/>
    </location>
</feature>
<feature type="domain" description="Zinc finger Sec23/Sec24-type" evidence="5">
    <location>
        <begin position="106"/>
        <end position="143"/>
    </location>
</feature>
<protein>
    <submittedName>
        <fullName evidence="9">Sec24-related protein</fullName>
    </submittedName>
</protein>
<dbReference type="GO" id="GO:0090110">
    <property type="term" value="P:COPII-coated vesicle cargo loading"/>
    <property type="evidence" value="ECO:0007669"/>
    <property type="project" value="TreeGrafter"/>
</dbReference>
<dbReference type="Pfam" id="PF08033">
    <property type="entry name" value="Sec23_BS"/>
    <property type="match status" value="1"/>
</dbReference>
<reference evidence="9" key="1">
    <citation type="submission" date="2022-10" db="EMBL/GenBank/DDBJ databases">
        <title>Novel sulphate-reducing endosymbionts in the free-living metamonad Anaeramoeba.</title>
        <authorList>
            <person name="Jerlstrom-Hultqvist J."/>
            <person name="Cepicka I."/>
            <person name="Gallot-Lavallee L."/>
            <person name="Salas-Leiva D."/>
            <person name="Curtis B.A."/>
            <person name="Zahonova K."/>
            <person name="Pipaliya S."/>
            <person name="Dacks J."/>
            <person name="Roger A.J."/>
        </authorList>
    </citation>
    <scope>NUCLEOTIDE SEQUENCE</scope>
    <source>
        <strain evidence="9">BMAN</strain>
    </source>
</reference>
<dbReference type="GO" id="GO:0030127">
    <property type="term" value="C:COPII vesicle coat"/>
    <property type="evidence" value="ECO:0007669"/>
    <property type="project" value="InterPro"/>
</dbReference>